<evidence type="ECO:0000256" key="3">
    <source>
        <dbReference type="ARBA" id="ARBA00022806"/>
    </source>
</evidence>
<dbReference type="GO" id="GO:0003723">
    <property type="term" value="F:RNA binding"/>
    <property type="evidence" value="ECO:0007669"/>
    <property type="project" value="UniProtKB-UniRule"/>
</dbReference>
<dbReference type="GO" id="GO:0003724">
    <property type="term" value="F:RNA helicase activity"/>
    <property type="evidence" value="ECO:0007669"/>
    <property type="project" value="UniProtKB-EC"/>
</dbReference>
<keyword evidence="4 6" id="KW-0067">ATP-binding</keyword>
<protein>
    <recommendedName>
        <fullName evidence="7">ATP-dependent RNA helicase</fullName>
        <ecNumber evidence="7">3.6.4.13</ecNumber>
    </recommendedName>
</protein>
<feature type="domain" description="Helicase ATP-binding" evidence="9">
    <location>
        <begin position="89"/>
        <end position="269"/>
    </location>
</feature>
<dbReference type="SUPFAM" id="SSF52540">
    <property type="entry name" value="P-loop containing nucleoside triphosphate hydrolases"/>
    <property type="match status" value="1"/>
</dbReference>
<dbReference type="CDD" id="cd17964">
    <property type="entry name" value="DEADc_MSS116"/>
    <property type="match status" value="1"/>
</dbReference>
<evidence type="ECO:0000256" key="8">
    <source>
        <dbReference type="SAM" id="MobiDB-lite"/>
    </source>
</evidence>
<dbReference type="PANTHER" id="PTHR24031">
    <property type="entry name" value="RNA HELICASE"/>
    <property type="match status" value="1"/>
</dbReference>
<dbReference type="GO" id="GO:0016787">
    <property type="term" value="F:hydrolase activity"/>
    <property type="evidence" value="ECO:0007669"/>
    <property type="project" value="UniProtKB-KW"/>
</dbReference>
<dbReference type="EMBL" id="KB822721">
    <property type="protein sequence ID" value="ETN39067.1"/>
    <property type="molecule type" value="Genomic_DNA"/>
</dbReference>
<feature type="compositionally biased region" description="Basic and acidic residues" evidence="8">
    <location>
        <begin position="544"/>
        <end position="554"/>
    </location>
</feature>
<dbReference type="CDD" id="cd18787">
    <property type="entry name" value="SF2_C_DEAD"/>
    <property type="match status" value="1"/>
</dbReference>
<dbReference type="PROSITE" id="PS51192">
    <property type="entry name" value="HELICASE_ATP_BIND_1"/>
    <property type="match status" value="1"/>
</dbReference>
<evidence type="ECO:0000256" key="7">
    <source>
        <dbReference type="RuleBase" id="RU365068"/>
    </source>
</evidence>
<evidence type="ECO:0000313" key="12">
    <source>
        <dbReference type="Proteomes" id="UP000030752"/>
    </source>
</evidence>
<keyword evidence="1 6" id="KW-0547">Nucleotide-binding</keyword>
<keyword evidence="3 6" id="KW-0347">Helicase</keyword>
<dbReference type="Pfam" id="PF00271">
    <property type="entry name" value="Helicase_C"/>
    <property type="match status" value="1"/>
</dbReference>
<evidence type="ECO:0000256" key="2">
    <source>
        <dbReference type="ARBA" id="ARBA00022801"/>
    </source>
</evidence>
<evidence type="ECO:0000256" key="6">
    <source>
        <dbReference type="RuleBase" id="RU000492"/>
    </source>
</evidence>
<gene>
    <name evidence="11" type="ORF">HMPREF1541_05289</name>
</gene>
<feature type="region of interest" description="Disordered" evidence="8">
    <location>
        <begin position="532"/>
        <end position="567"/>
    </location>
</feature>
<feature type="region of interest" description="Disordered" evidence="8">
    <location>
        <begin position="1"/>
        <end position="38"/>
    </location>
</feature>
<sequence length="567" mass="61397">MPPYKAPRGARQRRNSHGVKNAPVMKRPAQPKAESPQVVQPLISDDISPEAMRFADLANDKLLEPIIIDTITQDLGFTHMTPIQEATVHDLLTNRVDCLAQARTGTGKTLAFLLPAIQTLLKKPRRHGKISTLIISPTRELAMQIAKEACGLLGRLPMYKVSCAIGGTNKDREERDILSGCDILVATPGRLYDHLSDSRILASFSELDTLVLDEADRLLDMGFMKDLKDIIACLPDRQQKPRHGMLFSATIADHVEKFAHLVLSPGYKFISTIPAGQRNTHERVIQQLITVPTFSDVLPALISAIKSEMALDKDFKAIVFAPTAALADWYSMTLAEVRGLPPVSTLHARISQSKRTSVTDAFRKSSSVILVATDVVARGMDFPEVSAVFQVGLPADRESYIHRLGRTARAGREGRGIFIIAEAEAFFPKYKLKDIEFLSAGTTIAAEDAELVQKAAAKANIQGKVYQSWLGYYKAHLKALNWTPEKLVAEANRYAIDALCAGGVPEIQKSTVGKMGLKGVKNLNIVANIPSAGRGGGGGGGGGEGRRGGGEGRRGGNRGRGRGRGSG</sequence>
<proteinExistence type="inferred from homology"/>
<dbReference type="InterPro" id="IPR001650">
    <property type="entry name" value="Helicase_C-like"/>
</dbReference>
<evidence type="ECO:0000313" key="11">
    <source>
        <dbReference type="EMBL" id="ETN39067.1"/>
    </source>
</evidence>
<dbReference type="GeneID" id="19972628"/>
<dbReference type="SMART" id="SM00490">
    <property type="entry name" value="HELICc"/>
    <property type="match status" value="1"/>
</dbReference>
<evidence type="ECO:0000259" key="9">
    <source>
        <dbReference type="PROSITE" id="PS51192"/>
    </source>
</evidence>
<dbReference type="HOGENOM" id="CLU_003041_26_6_1"/>
<evidence type="ECO:0000259" key="10">
    <source>
        <dbReference type="PROSITE" id="PS51194"/>
    </source>
</evidence>
<evidence type="ECO:0000256" key="1">
    <source>
        <dbReference type="ARBA" id="ARBA00022741"/>
    </source>
</evidence>
<dbReference type="InParanoid" id="W2RRH8"/>
<dbReference type="Pfam" id="PF00270">
    <property type="entry name" value="DEAD"/>
    <property type="match status" value="1"/>
</dbReference>
<evidence type="ECO:0000256" key="4">
    <source>
        <dbReference type="ARBA" id="ARBA00022840"/>
    </source>
</evidence>
<name>W2RRH8_CYPE1</name>
<dbReference type="VEuPathDB" id="FungiDB:HMPREF1541_05289"/>
<dbReference type="eggNOG" id="KOG0342">
    <property type="taxonomic scope" value="Eukaryota"/>
</dbReference>
<dbReference type="PROSITE" id="PS51194">
    <property type="entry name" value="HELICASE_CTER"/>
    <property type="match status" value="1"/>
</dbReference>
<comment type="catalytic activity">
    <reaction evidence="7">
        <text>ATP + H2O = ADP + phosphate + H(+)</text>
        <dbReference type="Rhea" id="RHEA:13065"/>
        <dbReference type="ChEBI" id="CHEBI:15377"/>
        <dbReference type="ChEBI" id="CHEBI:15378"/>
        <dbReference type="ChEBI" id="CHEBI:30616"/>
        <dbReference type="ChEBI" id="CHEBI:43474"/>
        <dbReference type="ChEBI" id="CHEBI:456216"/>
        <dbReference type="EC" id="3.6.4.13"/>
    </reaction>
</comment>
<feature type="compositionally biased region" description="Basic residues" evidence="8">
    <location>
        <begin position="555"/>
        <end position="567"/>
    </location>
</feature>
<comment type="similarity">
    <text evidence="6">Belongs to the DEAD box helicase family.</text>
</comment>
<dbReference type="EC" id="3.6.4.13" evidence="7"/>
<dbReference type="Proteomes" id="UP000030752">
    <property type="component" value="Unassembled WGS sequence"/>
</dbReference>
<keyword evidence="5 7" id="KW-0694">RNA-binding</keyword>
<dbReference type="GO" id="GO:0005524">
    <property type="term" value="F:ATP binding"/>
    <property type="evidence" value="ECO:0007669"/>
    <property type="project" value="UniProtKB-UniRule"/>
</dbReference>
<feature type="compositionally biased region" description="Basic residues" evidence="8">
    <location>
        <begin position="8"/>
        <end position="17"/>
    </location>
</feature>
<dbReference type="OrthoDB" id="193716at2759"/>
<keyword evidence="2 6" id="KW-0378">Hydrolase</keyword>
<feature type="domain" description="Helicase C-terminal" evidence="10">
    <location>
        <begin position="297"/>
        <end position="457"/>
    </location>
</feature>
<organism evidence="11 12">
    <name type="scientific">Cyphellophora europaea (strain CBS 101466)</name>
    <name type="common">Phialophora europaea</name>
    <dbReference type="NCBI Taxonomy" id="1220924"/>
    <lineage>
        <taxon>Eukaryota</taxon>
        <taxon>Fungi</taxon>
        <taxon>Dikarya</taxon>
        <taxon>Ascomycota</taxon>
        <taxon>Pezizomycotina</taxon>
        <taxon>Eurotiomycetes</taxon>
        <taxon>Chaetothyriomycetidae</taxon>
        <taxon>Chaetothyriales</taxon>
        <taxon>Cyphellophoraceae</taxon>
        <taxon>Cyphellophora</taxon>
    </lineage>
</organism>
<dbReference type="RefSeq" id="XP_008717852.1">
    <property type="nucleotide sequence ID" value="XM_008719630.1"/>
</dbReference>
<dbReference type="InterPro" id="IPR014001">
    <property type="entry name" value="Helicase_ATP-bd"/>
</dbReference>
<dbReference type="AlphaFoldDB" id="W2RRH8"/>
<dbReference type="Gene3D" id="3.40.50.300">
    <property type="entry name" value="P-loop containing nucleotide triphosphate hydrolases"/>
    <property type="match status" value="2"/>
</dbReference>
<dbReference type="InterPro" id="IPR027417">
    <property type="entry name" value="P-loop_NTPase"/>
</dbReference>
<evidence type="ECO:0000256" key="5">
    <source>
        <dbReference type="ARBA" id="ARBA00022884"/>
    </source>
</evidence>
<dbReference type="PROSITE" id="PS00039">
    <property type="entry name" value="DEAD_ATP_HELICASE"/>
    <property type="match status" value="1"/>
</dbReference>
<dbReference type="FunCoup" id="W2RRH8">
    <property type="interactions" value="185"/>
</dbReference>
<feature type="compositionally biased region" description="Gly residues" evidence="8">
    <location>
        <begin position="533"/>
        <end position="543"/>
    </location>
</feature>
<dbReference type="STRING" id="1220924.W2RRH8"/>
<comment type="function">
    <text evidence="7">RNA helicase.</text>
</comment>
<reference evidence="11 12" key="1">
    <citation type="submission" date="2013-03" db="EMBL/GenBank/DDBJ databases">
        <title>The Genome Sequence of Phialophora europaea CBS 101466.</title>
        <authorList>
            <consortium name="The Broad Institute Genomics Platform"/>
            <person name="Cuomo C."/>
            <person name="de Hoog S."/>
            <person name="Gorbushina A."/>
            <person name="Walker B."/>
            <person name="Young S.K."/>
            <person name="Zeng Q."/>
            <person name="Gargeya S."/>
            <person name="Fitzgerald M."/>
            <person name="Haas B."/>
            <person name="Abouelleil A."/>
            <person name="Allen A.W."/>
            <person name="Alvarado L."/>
            <person name="Arachchi H.M."/>
            <person name="Berlin A.M."/>
            <person name="Chapman S.B."/>
            <person name="Gainer-Dewar J."/>
            <person name="Goldberg J."/>
            <person name="Griggs A."/>
            <person name="Gujja S."/>
            <person name="Hansen M."/>
            <person name="Howarth C."/>
            <person name="Imamovic A."/>
            <person name="Ireland A."/>
            <person name="Larimer J."/>
            <person name="McCowan C."/>
            <person name="Murphy C."/>
            <person name="Pearson M."/>
            <person name="Poon T.W."/>
            <person name="Priest M."/>
            <person name="Roberts A."/>
            <person name="Saif S."/>
            <person name="Shea T."/>
            <person name="Sisk P."/>
            <person name="Sykes S."/>
            <person name="Wortman J."/>
            <person name="Nusbaum C."/>
            <person name="Birren B."/>
        </authorList>
    </citation>
    <scope>NUCLEOTIDE SEQUENCE [LARGE SCALE GENOMIC DNA]</scope>
    <source>
        <strain evidence="11 12">CBS 101466</strain>
    </source>
</reference>
<keyword evidence="12" id="KW-1185">Reference proteome</keyword>
<dbReference type="SMART" id="SM00487">
    <property type="entry name" value="DEXDc"/>
    <property type="match status" value="1"/>
</dbReference>
<dbReference type="InterPro" id="IPR011545">
    <property type="entry name" value="DEAD/DEAH_box_helicase_dom"/>
</dbReference>
<accession>W2RRH8</accession>
<comment type="domain">
    <text evidence="7">The Q motif is unique to and characteristic of the DEAD box family of RNA helicases and controls ATP binding and hydrolysis.</text>
</comment>
<dbReference type="InterPro" id="IPR000629">
    <property type="entry name" value="RNA-helicase_DEAD-box_CS"/>
</dbReference>